<evidence type="ECO:0000256" key="10">
    <source>
        <dbReference type="ARBA" id="ARBA00023004"/>
    </source>
</evidence>
<name>A0A6I9X8L7_9SAUR</name>
<keyword evidence="12 15" id="KW-0472">Membrane</keyword>
<dbReference type="GO" id="GO:0020037">
    <property type="term" value="F:heme binding"/>
    <property type="evidence" value="ECO:0007669"/>
    <property type="project" value="InterPro"/>
</dbReference>
<keyword evidence="8" id="KW-0492">Microsome</keyword>
<dbReference type="PROSITE" id="PS00086">
    <property type="entry name" value="CYTOCHROME_P450"/>
    <property type="match status" value="1"/>
</dbReference>
<feature type="binding site" description="axial binding residue" evidence="13">
    <location>
        <position position="452"/>
    </location>
    <ligand>
        <name>heme</name>
        <dbReference type="ChEBI" id="CHEBI:30413"/>
    </ligand>
    <ligandPart>
        <name>Fe</name>
        <dbReference type="ChEBI" id="CHEBI:18248"/>
    </ligandPart>
</feature>
<evidence type="ECO:0000256" key="6">
    <source>
        <dbReference type="ARBA" id="ARBA00022723"/>
    </source>
</evidence>
<evidence type="ECO:0000256" key="13">
    <source>
        <dbReference type="PIRSR" id="PIRSR602401-1"/>
    </source>
</evidence>
<dbReference type="OrthoDB" id="3934656at2759"/>
<keyword evidence="11 14" id="KW-0503">Monooxygenase</keyword>
<reference evidence="17" key="1">
    <citation type="submission" date="2025-08" db="UniProtKB">
        <authorList>
            <consortium name="RefSeq"/>
        </authorList>
    </citation>
    <scope>IDENTIFICATION</scope>
</reference>
<dbReference type="PANTHER" id="PTHR24300:SF424">
    <property type="entry name" value="CYTOCHROME P450"/>
    <property type="match status" value="1"/>
</dbReference>
<dbReference type="Pfam" id="PF00067">
    <property type="entry name" value="p450"/>
    <property type="match status" value="1"/>
</dbReference>
<dbReference type="PRINTS" id="PR00463">
    <property type="entry name" value="EP450I"/>
</dbReference>
<keyword evidence="6 13" id="KW-0479">Metal-binding</keyword>
<keyword evidence="9 14" id="KW-0560">Oxidoreductase</keyword>
<evidence type="ECO:0000256" key="15">
    <source>
        <dbReference type="SAM" id="Phobius"/>
    </source>
</evidence>
<comment type="cofactor">
    <cofactor evidence="1 13">
        <name>heme</name>
        <dbReference type="ChEBI" id="CHEBI:30413"/>
    </cofactor>
</comment>
<keyword evidence="5 13" id="KW-0349">Heme</keyword>
<dbReference type="InterPro" id="IPR002401">
    <property type="entry name" value="Cyt_P450_E_grp-I"/>
</dbReference>
<dbReference type="InterPro" id="IPR050182">
    <property type="entry name" value="Cytochrome_P450_fam2"/>
</dbReference>
<evidence type="ECO:0000256" key="8">
    <source>
        <dbReference type="ARBA" id="ARBA00022848"/>
    </source>
</evidence>
<evidence type="ECO:0000256" key="14">
    <source>
        <dbReference type="RuleBase" id="RU000461"/>
    </source>
</evidence>
<dbReference type="InterPro" id="IPR001128">
    <property type="entry name" value="Cyt_P450"/>
</dbReference>
<protein>
    <submittedName>
        <fullName evidence="17">Cytochrome P450 2F3-like</fullName>
    </submittedName>
</protein>
<dbReference type="Proteomes" id="UP000504617">
    <property type="component" value="Unplaced"/>
</dbReference>
<dbReference type="Gene3D" id="1.10.630.10">
    <property type="entry name" value="Cytochrome P450"/>
    <property type="match status" value="1"/>
</dbReference>
<comment type="similarity">
    <text evidence="4 14">Belongs to the cytochrome P450 family.</text>
</comment>
<dbReference type="PRINTS" id="PR00385">
    <property type="entry name" value="P450"/>
</dbReference>
<evidence type="ECO:0000256" key="7">
    <source>
        <dbReference type="ARBA" id="ARBA00022824"/>
    </source>
</evidence>
<dbReference type="GO" id="GO:0006805">
    <property type="term" value="P:xenobiotic metabolic process"/>
    <property type="evidence" value="ECO:0007669"/>
    <property type="project" value="TreeGrafter"/>
</dbReference>
<dbReference type="FunFam" id="1.10.630.10:FF:000001">
    <property type="entry name" value="Cytochrome P450, family 2"/>
    <property type="match status" value="1"/>
</dbReference>
<keyword evidence="15" id="KW-0812">Transmembrane</keyword>
<dbReference type="GeneID" id="106541081"/>
<dbReference type="GO" id="GO:0016712">
    <property type="term" value="F:oxidoreductase activity, acting on paired donors, with incorporation or reduction of molecular oxygen, reduced flavin or flavoprotein as one donor, and incorporation of one atom of oxygen"/>
    <property type="evidence" value="ECO:0007669"/>
    <property type="project" value="TreeGrafter"/>
</dbReference>
<dbReference type="SUPFAM" id="SSF48264">
    <property type="entry name" value="Cytochrome P450"/>
    <property type="match status" value="1"/>
</dbReference>
<dbReference type="GO" id="GO:0019373">
    <property type="term" value="P:epoxygenase P450 pathway"/>
    <property type="evidence" value="ECO:0007669"/>
    <property type="project" value="TreeGrafter"/>
</dbReference>
<evidence type="ECO:0000256" key="1">
    <source>
        <dbReference type="ARBA" id="ARBA00001971"/>
    </source>
</evidence>
<keyword evidence="7" id="KW-0256">Endoplasmic reticulum</keyword>
<dbReference type="GO" id="GO:0005789">
    <property type="term" value="C:endoplasmic reticulum membrane"/>
    <property type="evidence" value="ECO:0007669"/>
    <property type="project" value="UniProtKB-SubCell"/>
</dbReference>
<keyword evidence="15" id="KW-1133">Transmembrane helix</keyword>
<evidence type="ECO:0000313" key="16">
    <source>
        <dbReference type="Proteomes" id="UP000504617"/>
    </source>
</evidence>
<dbReference type="CDD" id="cd11026">
    <property type="entry name" value="CYP2"/>
    <property type="match status" value="1"/>
</dbReference>
<gene>
    <name evidence="17" type="primary">LOC106541081</name>
</gene>
<dbReference type="InterPro" id="IPR017972">
    <property type="entry name" value="Cyt_P450_CS"/>
</dbReference>
<dbReference type="RefSeq" id="XP_013911884.1">
    <property type="nucleotide sequence ID" value="XM_014056409.1"/>
</dbReference>
<dbReference type="PANTHER" id="PTHR24300">
    <property type="entry name" value="CYTOCHROME P450 508A4-RELATED"/>
    <property type="match status" value="1"/>
</dbReference>
<evidence type="ECO:0000256" key="3">
    <source>
        <dbReference type="ARBA" id="ARBA00004586"/>
    </source>
</evidence>
<evidence type="ECO:0000256" key="4">
    <source>
        <dbReference type="ARBA" id="ARBA00010617"/>
    </source>
</evidence>
<evidence type="ECO:0000313" key="17">
    <source>
        <dbReference type="RefSeq" id="XP_013911884.1"/>
    </source>
</evidence>
<keyword evidence="16" id="KW-1185">Reference proteome</keyword>
<evidence type="ECO:0000256" key="5">
    <source>
        <dbReference type="ARBA" id="ARBA00022617"/>
    </source>
</evidence>
<feature type="transmembrane region" description="Helical" evidence="15">
    <location>
        <begin position="15"/>
        <end position="33"/>
    </location>
</feature>
<accession>A0A6I9X8L7</accession>
<evidence type="ECO:0000256" key="9">
    <source>
        <dbReference type="ARBA" id="ARBA00023002"/>
    </source>
</evidence>
<keyword evidence="10 13" id="KW-0408">Iron</keyword>
<dbReference type="InterPro" id="IPR036396">
    <property type="entry name" value="Cyt_P450_sf"/>
</dbReference>
<dbReference type="KEGG" id="tsr:106541081"/>
<organism evidence="16 17">
    <name type="scientific">Thamnophis sirtalis</name>
    <dbReference type="NCBI Taxonomy" id="35019"/>
    <lineage>
        <taxon>Eukaryota</taxon>
        <taxon>Metazoa</taxon>
        <taxon>Chordata</taxon>
        <taxon>Craniata</taxon>
        <taxon>Vertebrata</taxon>
        <taxon>Euteleostomi</taxon>
        <taxon>Lepidosauria</taxon>
        <taxon>Squamata</taxon>
        <taxon>Bifurcata</taxon>
        <taxon>Unidentata</taxon>
        <taxon>Episquamata</taxon>
        <taxon>Toxicofera</taxon>
        <taxon>Serpentes</taxon>
        <taxon>Colubroidea</taxon>
        <taxon>Colubridae</taxon>
        <taxon>Natricinae</taxon>
        <taxon>Thamnophis</taxon>
    </lineage>
</organism>
<evidence type="ECO:0000256" key="2">
    <source>
        <dbReference type="ARBA" id="ARBA00004524"/>
    </source>
</evidence>
<sequence>MDIPRLSNMELVPPSPLVLLLLVLLLLVLWVSFRLNGRKRGMKGPLPPGPTPLPILGNFLQLDRKNLVQSLMKMGEEYGPVFTVFLGLQRVVVLCGYRAVKEALVDQAEEFGGRGQLPAFSKDFNHHGIVFANGPRWQQLRRFSLTVLRTLGMGKRSTEERIQEEAQCLVEELRKTEGTPLDPTFLLSRAVSNVICSVVFGDRFQYNDEKFLRLNKLITERFRIASSTEATLYNIFPEIMERIPGAHHAGHRCSQQIIGFIKERIHMQQASLDPSAPQNYIDCFLAKMEQEKQNLDSEFCMENLVMAAFNLFFAGTETIGTTLRYGFLILMKHPQVQEKLQEEIDRVIGAGRSPSAEDRRQMPYMEAVLHEIQRFSDILPMGLPHAVTRDTCFRGYAIPKGTYVYPLLSTVHYDTEHHSSPENFDPGRFLDSDGHFKRAEAFMPFSAGKRLCLGEGLARMELFLFLTTILQAFTLTSPVSLAEISIVPDASGVSRVPMRYQLFMVPRRA</sequence>
<dbReference type="GO" id="GO:0005506">
    <property type="term" value="F:iron ion binding"/>
    <property type="evidence" value="ECO:0007669"/>
    <property type="project" value="InterPro"/>
</dbReference>
<dbReference type="GO" id="GO:0008392">
    <property type="term" value="F:arachidonate epoxygenase activity"/>
    <property type="evidence" value="ECO:0007669"/>
    <property type="project" value="TreeGrafter"/>
</dbReference>
<evidence type="ECO:0000256" key="12">
    <source>
        <dbReference type="ARBA" id="ARBA00023136"/>
    </source>
</evidence>
<proteinExistence type="inferred from homology"/>
<evidence type="ECO:0000256" key="11">
    <source>
        <dbReference type="ARBA" id="ARBA00023033"/>
    </source>
</evidence>
<dbReference type="AlphaFoldDB" id="A0A6I9X8L7"/>
<comment type="subcellular location">
    <subcellularLocation>
        <location evidence="3">Endoplasmic reticulum membrane</location>
    </subcellularLocation>
    <subcellularLocation>
        <location evidence="2">Microsome membrane</location>
    </subcellularLocation>
</comment>